<keyword evidence="2" id="KW-1133">Transmembrane helix</keyword>
<dbReference type="OrthoDB" id="5846312at2"/>
<dbReference type="PANTHER" id="PTHR41771:SF1">
    <property type="entry name" value="MEMBRANE PROTEIN"/>
    <property type="match status" value="1"/>
</dbReference>
<dbReference type="Pfam" id="PF07907">
    <property type="entry name" value="YibE_F"/>
    <property type="match status" value="1"/>
</dbReference>
<dbReference type="EMBL" id="NMVJ01000007">
    <property type="protein sequence ID" value="OYN90175.1"/>
    <property type="molecule type" value="Genomic_DNA"/>
</dbReference>
<dbReference type="Proteomes" id="UP000216300">
    <property type="component" value="Unassembled WGS sequence"/>
</dbReference>
<dbReference type="InterPro" id="IPR012507">
    <property type="entry name" value="YibE_F"/>
</dbReference>
<feature type="transmembrane region" description="Helical" evidence="2">
    <location>
        <begin position="151"/>
        <end position="169"/>
    </location>
</feature>
<feature type="transmembrane region" description="Helical" evidence="2">
    <location>
        <begin position="230"/>
        <end position="252"/>
    </location>
</feature>
<protein>
    <submittedName>
        <fullName evidence="3">YibE/F family protein</fullName>
    </submittedName>
</protein>
<evidence type="ECO:0000256" key="1">
    <source>
        <dbReference type="SAM" id="MobiDB-lite"/>
    </source>
</evidence>
<feature type="region of interest" description="Disordered" evidence="1">
    <location>
        <begin position="402"/>
        <end position="437"/>
    </location>
</feature>
<accession>A0A255EKN5</accession>
<reference evidence="3 4" key="1">
    <citation type="submission" date="2017-07" db="EMBL/GenBank/DDBJ databases">
        <title>Draft whole genome sequences of clinical Proprionibacteriaceae strains.</title>
        <authorList>
            <person name="Bernier A.-M."/>
            <person name="Bernard K."/>
            <person name="Domingo M.-C."/>
        </authorList>
    </citation>
    <scope>NUCLEOTIDE SEQUENCE [LARGE SCALE GENOMIC DNA]</scope>
    <source>
        <strain evidence="3 4">NML 150081</strain>
    </source>
</reference>
<keyword evidence="2" id="KW-0812">Transmembrane</keyword>
<dbReference type="RefSeq" id="WP_094454237.1">
    <property type="nucleotide sequence ID" value="NZ_NMVJ01000007.1"/>
</dbReference>
<keyword evidence="4" id="KW-1185">Reference proteome</keyword>
<dbReference type="PANTHER" id="PTHR41771">
    <property type="entry name" value="MEMBRANE PROTEIN-RELATED"/>
    <property type="match status" value="1"/>
</dbReference>
<feature type="transmembrane region" description="Helical" evidence="2">
    <location>
        <begin position="176"/>
        <end position="196"/>
    </location>
</feature>
<evidence type="ECO:0000313" key="4">
    <source>
        <dbReference type="Proteomes" id="UP000216300"/>
    </source>
</evidence>
<feature type="transmembrane region" description="Helical" evidence="2">
    <location>
        <begin position="272"/>
        <end position="290"/>
    </location>
</feature>
<proteinExistence type="predicted"/>
<feature type="transmembrane region" description="Helical" evidence="2">
    <location>
        <begin position="202"/>
        <end position="223"/>
    </location>
</feature>
<feature type="transmembrane region" description="Helical" evidence="2">
    <location>
        <begin position="25"/>
        <end position="45"/>
    </location>
</feature>
<gene>
    <name evidence="3" type="ORF">CGZ91_08360</name>
</gene>
<feature type="transmembrane region" description="Helical" evidence="2">
    <location>
        <begin position="371"/>
        <end position="394"/>
    </location>
</feature>
<name>A0A255EKN5_9ACTN</name>
<evidence type="ECO:0000313" key="3">
    <source>
        <dbReference type="EMBL" id="OYN90175.1"/>
    </source>
</evidence>
<feature type="transmembrane region" description="Helical" evidence="2">
    <location>
        <begin position="330"/>
        <end position="351"/>
    </location>
</feature>
<comment type="caution">
    <text evidence="3">The sequence shown here is derived from an EMBL/GenBank/DDBJ whole genome shotgun (WGS) entry which is preliminary data.</text>
</comment>
<evidence type="ECO:0000256" key="2">
    <source>
        <dbReference type="SAM" id="Phobius"/>
    </source>
</evidence>
<keyword evidence="2" id="KW-0472">Membrane</keyword>
<organism evidence="3 4">
    <name type="scientific">Parenemella sanctibonifatiensis</name>
    <dbReference type="NCBI Taxonomy" id="2016505"/>
    <lineage>
        <taxon>Bacteria</taxon>
        <taxon>Bacillati</taxon>
        <taxon>Actinomycetota</taxon>
        <taxon>Actinomycetes</taxon>
        <taxon>Propionibacteriales</taxon>
        <taxon>Propionibacteriaceae</taxon>
        <taxon>Parenemella</taxon>
    </lineage>
</organism>
<sequence length="437" mass="46009">MSHSHSHIGDAAPLDPARQRRALRILVVVLIPIAVWTLVAMIWMWPSGTQNVNTAATMYAQPGVEMLSGEITAVEEFPCNSSPGGATDRTDTCATIDVELREGPELGQIIQTELTAPVYASGVDVGDSVRLYRLPIEGAPAAYQFADFERTAPVIVLALLFVVAVVAVARFRGAMALVGLAFGAFILVSFMFPALLAGSNPLLVGLVGGTAILYVVLFTAHGFSARTATALVGTLFGLGLATLLGFLFSQWAHLTGVAGEDDFTLSSMAPDLRLTSVVVCSMIIASIGVLNDVTITQASAVWELAGQGISRARIFTSALRIGRDHIASSVYTITFAAAGAMLPMLLMLYIYDRPPLDAVMSEQFAAELIRTLVGAIGLIMSVPVTTALGVAVIAGRDAKSDGFDDANTFRNPNDELEDKSATSASPASNPFAADDEV</sequence>
<dbReference type="AlphaFoldDB" id="A0A255EKN5"/>